<dbReference type="InterPro" id="IPR032675">
    <property type="entry name" value="LRR_dom_sf"/>
</dbReference>
<dbReference type="AlphaFoldDB" id="A0AAW0FI05"/>
<evidence type="ECO:0000313" key="2">
    <source>
        <dbReference type="EMBL" id="KAK7676812.1"/>
    </source>
</evidence>
<dbReference type="EMBL" id="JASBNA010000103">
    <property type="protein sequence ID" value="KAK7676812.1"/>
    <property type="molecule type" value="Genomic_DNA"/>
</dbReference>
<protein>
    <recommendedName>
        <fullName evidence="1">F-box domain-containing protein</fullName>
    </recommendedName>
</protein>
<dbReference type="InterPro" id="IPR036047">
    <property type="entry name" value="F-box-like_dom_sf"/>
</dbReference>
<dbReference type="Proteomes" id="UP001385951">
    <property type="component" value="Unassembled WGS sequence"/>
</dbReference>
<feature type="domain" description="F-box" evidence="1">
    <location>
        <begin position="89"/>
        <end position="140"/>
    </location>
</feature>
<keyword evidence="3" id="KW-1185">Reference proteome</keyword>
<evidence type="ECO:0000259" key="1">
    <source>
        <dbReference type="Pfam" id="PF12937"/>
    </source>
</evidence>
<sequence length="584" mass="65480">MDATCDTNIPPKGCGLLTQSLETFLASLQSEWPPEKRFERLFPEASNENARTAIDVDLSNATRTMSDMINSFKYAVANLKSRRNTEATINNLPEKVLVCIFDIVGNGGYNYRGITRLSWTCAMWRDICLRNPSLWRCIDLSLNAISPRILDLFVERNRTIPRSVKIADPDSLAFPSSSRDESRRKNYEAFIVREINSIRDLALGWAIPNKWFVTTTVKLEPKLLEMLSIRCVHCTPTQESEYPEDRRINNFFDQCPNLRYLSLDGILLPSSSTIYNDLKTLKITSPTILPGTFDIISIIRRAPLLETLFLSISDGTSLFEIEETVKLEEPIPVVNLKYLTLELPSADILYILSSLTVGSSTHISLKNTSTRSFTDILPLDPRCLPCLSGAEKVAIDRQSQKIEIYQSRIPTGVCTTSELAGEPLLSYSLGPSIRLTVASLVHLVLNLRNIKELTFIDITTLSTKLSAGDLIILLSLLPDIRCVRLHSCGPDVCQLIAAHAQHGRPRLCHVLEALYLESMVLKEKDVVLMCTSLAPHIQSVSVLKCSFGKQKRHAMSILKTIQGIDLQIVDSTFNPLRTKAQKRD</sequence>
<dbReference type="InterPro" id="IPR001810">
    <property type="entry name" value="F-box_dom"/>
</dbReference>
<evidence type="ECO:0000313" key="3">
    <source>
        <dbReference type="Proteomes" id="UP001385951"/>
    </source>
</evidence>
<dbReference type="Gene3D" id="3.80.10.10">
    <property type="entry name" value="Ribonuclease Inhibitor"/>
    <property type="match status" value="1"/>
</dbReference>
<accession>A0AAW0FI05</accession>
<organism evidence="2 3">
    <name type="scientific">Cerrena zonata</name>
    <dbReference type="NCBI Taxonomy" id="2478898"/>
    <lineage>
        <taxon>Eukaryota</taxon>
        <taxon>Fungi</taxon>
        <taxon>Dikarya</taxon>
        <taxon>Basidiomycota</taxon>
        <taxon>Agaricomycotina</taxon>
        <taxon>Agaricomycetes</taxon>
        <taxon>Polyporales</taxon>
        <taxon>Cerrenaceae</taxon>
        <taxon>Cerrena</taxon>
    </lineage>
</organism>
<dbReference type="Pfam" id="PF12937">
    <property type="entry name" value="F-box-like"/>
    <property type="match status" value="1"/>
</dbReference>
<gene>
    <name evidence="2" type="ORF">QCA50_020218</name>
</gene>
<reference evidence="2 3" key="1">
    <citation type="submission" date="2022-09" db="EMBL/GenBank/DDBJ databases">
        <authorList>
            <person name="Palmer J.M."/>
        </authorList>
    </citation>
    <scope>NUCLEOTIDE SEQUENCE [LARGE SCALE GENOMIC DNA]</scope>
    <source>
        <strain evidence="2 3">DSM 7382</strain>
    </source>
</reference>
<dbReference type="SUPFAM" id="SSF81383">
    <property type="entry name" value="F-box domain"/>
    <property type="match status" value="1"/>
</dbReference>
<name>A0AAW0FI05_9APHY</name>
<comment type="caution">
    <text evidence="2">The sequence shown here is derived from an EMBL/GenBank/DDBJ whole genome shotgun (WGS) entry which is preliminary data.</text>
</comment>
<proteinExistence type="predicted"/>